<keyword evidence="4" id="KW-1185">Reference proteome</keyword>
<organism evidence="3 4">
    <name type="scientific">Haliangium ochraceum (strain DSM 14365 / JCM 11303 / SMP-2)</name>
    <dbReference type="NCBI Taxonomy" id="502025"/>
    <lineage>
        <taxon>Bacteria</taxon>
        <taxon>Pseudomonadati</taxon>
        <taxon>Myxococcota</taxon>
        <taxon>Polyangia</taxon>
        <taxon>Haliangiales</taxon>
        <taxon>Kofleriaceae</taxon>
        <taxon>Haliangium</taxon>
    </lineage>
</organism>
<proteinExistence type="predicted"/>
<evidence type="ECO:0000313" key="3">
    <source>
        <dbReference type="EMBL" id="ACY17296.1"/>
    </source>
</evidence>
<dbReference type="RefSeq" id="WP_012829894.1">
    <property type="nucleotide sequence ID" value="NC_013440.1"/>
</dbReference>
<protein>
    <submittedName>
        <fullName evidence="3">Uncharacterized protein</fullName>
    </submittedName>
</protein>
<feature type="chain" id="PRO_5003010426" evidence="2">
    <location>
        <begin position="40"/>
        <end position="369"/>
    </location>
</feature>
<dbReference type="Proteomes" id="UP000001880">
    <property type="component" value="Chromosome"/>
</dbReference>
<dbReference type="HOGENOM" id="CLU_052613_0_0_7"/>
<keyword evidence="2" id="KW-0732">Signal</keyword>
<dbReference type="STRING" id="502025.Hoch_4806"/>
<dbReference type="InterPro" id="IPR011990">
    <property type="entry name" value="TPR-like_helical_dom_sf"/>
</dbReference>
<accession>D0LSS4</accession>
<keyword evidence="1" id="KW-0472">Membrane</keyword>
<dbReference type="AlphaFoldDB" id="D0LSS4"/>
<evidence type="ECO:0000313" key="4">
    <source>
        <dbReference type="Proteomes" id="UP000001880"/>
    </source>
</evidence>
<dbReference type="KEGG" id="hoh:Hoch_4806"/>
<name>D0LSS4_HALO1</name>
<evidence type="ECO:0000256" key="2">
    <source>
        <dbReference type="SAM" id="SignalP"/>
    </source>
</evidence>
<sequence>MRAGGAGAARRSTRGAWRRGLLAVVAAGAVLSGSAAAWAQSDGDGGADVDAADEMMEGGSLGGGERPWAKGVSAEDQAEARKLFDRGNDLLRESLFVQAVEYYRGALDYWDHPGIHFNLSLALLNLNEPIAVYRSLNKAIEYGAEPLEGDEQKLERAKSYLELVSGQIGTIELSCTQQGARVTLDGKPVLACPGEHRELVLVGAHQVVASKGGYLDQTHDIVLASKQTERIDLMLYSVDDLTISKRRWATWIPWSVVGAGVAVAAVGGVLHNQSKGGFETYDQDFDAVCMNGGCRDEEVPDLKSELDGAERTQTIAVATYALGGAVLVGGLVMAYINQPQVFRRDNEAQITWTPTVAPGSAGISAKVRF</sequence>
<feature type="transmembrane region" description="Helical" evidence="1">
    <location>
        <begin position="315"/>
        <end position="336"/>
    </location>
</feature>
<reference evidence="3 4" key="1">
    <citation type="journal article" date="2010" name="Stand. Genomic Sci.">
        <title>Complete genome sequence of Haliangium ochraceum type strain (SMP-2).</title>
        <authorList>
            <consortium name="US DOE Joint Genome Institute (JGI-PGF)"/>
            <person name="Ivanova N."/>
            <person name="Daum C."/>
            <person name="Lang E."/>
            <person name="Abt B."/>
            <person name="Kopitz M."/>
            <person name="Saunders E."/>
            <person name="Lapidus A."/>
            <person name="Lucas S."/>
            <person name="Glavina Del Rio T."/>
            <person name="Nolan M."/>
            <person name="Tice H."/>
            <person name="Copeland A."/>
            <person name="Cheng J.F."/>
            <person name="Chen F."/>
            <person name="Bruce D."/>
            <person name="Goodwin L."/>
            <person name="Pitluck S."/>
            <person name="Mavromatis K."/>
            <person name="Pati A."/>
            <person name="Mikhailova N."/>
            <person name="Chen A."/>
            <person name="Palaniappan K."/>
            <person name="Land M."/>
            <person name="Hauser L."/>
            <person name="Chang Y.J."/>
            <person name="Jeffries C.D."/>
            <person name="Detter J.C."/>
            <person name="Brettin T."/>
            <person name="Rohde M."/>
            <person name="Goker M."/>
            <person name="Bristow J."/>
            <person name="Markowitz V."/>
            <person name="Eisen J.A."/>
            <person name="Hugenholtz P."/>
            <person name="Kyrpides N.C."/>
            <person name="Klenk H.P."/>
        </authorList>
    </citation>
    <scope>NUCLEOTIDE SEQUENCE [LARGE SCALE GENOMIC DNA]</scope>
    <source>
        <strain evidence="4">DSM 14365 / CIP 107738 / JCM 11303 / AJ 13395 / SMP-2</strain>
    </source>
</reference>
<dbReference type="OrthoDB" id="5521179at2"/>
<evidence type="ECO:0000256" key="1">
    <source>
        <dbReference type="SAM" id="Phobius"/>
    </source>
</evidence>
<dbReference type="eggNOG" id="COG0457">
    <property type="taxonomic scope" value="Bacteria"/>
</dbReference>
<gene>
    <name evidence="3" type="ordered locus">Hoch_4806</name>
</gene>
<keyword evidence="1" id="KW-0812">Transmembrane</keyword>
<dbReference type="EMBL" id="CP001804">
    <property type="protein sequence ID" value="ACY17296.1"/>
    <property type="molecule type" value="Genomic_DNA"/>
</dbReference>
<dbReference type="SUPFAM" id="SSF48452">
    <property type="entry name" value="TPR-like"/>
    <property type="match status" value="1"/>
</dbReference>
<dbReference type="Gene3D" id="1.25.40.10">
    <property type="entry name" value="Tetratricopeptide repeat domain"/>
    <property type="match status" value="1"/>
</dbReference>
<feature type="signal peptide" evidence="2">
    <location>
        <begin position="1"/>
        <end position="39"/>
    </location>
</feature>
<keyword evidence="1" id="KW-1133">Transmembrane helix</keyword>